<dbReference type="InterPro" id="IPR050570">
    <property type="entry name" value="Cell_wall_metabolism_enzyme"/>
</dbReference>
<keyword evidence="1" id="KW-1133">Transmembrane helix</keyword>
<feature type="transmembrane region" description="Helical" evidence="1">
    <location>
        <begin position="34"/>
        <end position="52"/>
    </location>
</feature>
<dbReference type="PANTHER" id="PTHR21666:SF270">
    <property type="entry name" value="MUREIN HYDROLASE ACTIVATOR ENVC"/>
    <property type="match status" value="1"/>
</dbReference>
<dbReference type="InterPro" id="IPR011055">
    <property type="entry name" value="Dup_hybrid_motif"/>
</dbReference>
<evidence type="ECO:0000313" key="4">
    <source>
        <dbReference type="EMBL" id="MBM9617283.1"/>
    </source>
</evidence>
<reference evidence="4 5" key="1">
    <citation type="journal article" date="2016" name="Arch. Microbiol.">
        <title>Streptomyces zhihengii sp. nov., isolated from rhizospheric soil of Psammosilene tunicoides.</title>
        <authorList>
            <person name="Huang M.J."/>
            <person name="Fei J.J."/>
            <person name="Salam N."/>
            <person name="Kim C.J."/>
            <person name="Hozzein W.N."/>
            <person name="Xiao M."/>
            <person name="Huang H.Q."/>
            <person name="Li W.J."/>
        </authorList>
    </citation>
    <scope>NUCLEOTIDE SEQUENCE [LARGE SCALE GENOMIC DNA]</scope>
    <source>
        <strain evidence="4 5">YIM T102</strain>
    </source>
</reference>
<evidence type="ECO:0000259" key="2">
    <source>
        <dbReference type="Pfam" id="PF01471"/>
    </source>
</evidence>
<dbReference type="RefSeq" id="WP_205371698.1">
    <property type="nucleotide sequence ID" value="NZ_JAFEJA010000001.1"/>
</dbReference>
<dbReference type="Pfam" id="PF01471">
    <property type="entry name" value="PG_binding_1"/>
    <property type="match status" value="2"/>
</dbReference>
<dbReference type="Gene3D" id="1.10.101.10">
    <property type="entry name" value="PGBD-like superfamily/PGBD"/>
    <property type="match status" value="2"/>
</dbReference>
<dbReference type="PROSITE" id="PS51318">
    <property type="entry name" value="TAT"/>
    <property type="match status" value="1"/>
</dbReference>
<dbReference type="Gene3D" id="2.70.70.10">
    <property type="entry name" value="Glucose Permease (Domain IIA)"/>
    <property type="match status" value="1"/>
</dbReference>
<dbReference type="CDD" id="cd12797">
    <property type="entry name" value="M23_peptidase"/>
    <property type="match status" value="1"/>
</dbReference>
<feature type="domain" description="M23ase beta-sheet core" evidence="3">
    <location>
        <begin position="88"/>
        <end position="180"/>
    </location>
</feature>
<dbReference type="SUPFAM" id="SSF47090">
    <property type="entry name" value="PGBD-like"/>
    <property type="match status" value="2"/>
</dbReference>
<dbReference type="PANTHER" id="PTHR21666">
    <property type="entry name" value="PEPTIDASE-RELATED"/>
    <property type="match status" value="1"/>
</dbReference>
<feature type="domain" description="Peptidoglycan binding-like" evidence="2">
    <location>
        <begin position="210"/>
        <end position="262"/>
    </location>
</feature>
<proteinExistence type="predicted"/>
<evidence type="ECO:0000256" key="1">
    <source>
        <dbReference type="SAM" id="Phobius"/>
    </source>
</evidence>
<keyword evidence="5" id="KW-1185">Reference proteome</keyword>
<comment type="caution">
    <text evidence="4">The sequence shown here is derived from an EMBL/GenBank/DDBJ whole genome shotgun (WGS) entry which is preliminary data.</text>
</comment>
<name>A0ABS2UJL6_9ACTN</name>
<dbReference type="InterPro" id="IPR006311">
    <property type="entry name" value="TAT_signal"/>
</dbReference>
<dbReference type="Pfam" id="PF01551">
    <property type="entry name" value="Peptidase_M23"/>
    <property type="match status" value="1"/>
</dbReference>
<dbReference type="InterPro" id="IPR036366">
    <property type="entry name" value="PGBDSf"/>
</dbReference>
<sequence length="331" mass="33329">MCEQCGPVDGAADAAEEEAIGGEPGRRVTSRRRLLLGAGAGLAVAVGGVPAFTRAASAATLKDGRWCNPARGRFPSGGHYGAPRGSYPHAGQDVSNSTGTAVYAAAAGTVVRRGTAVLSGRTGYGLVLSHGGGLYTYYGHLSVFRVALNAAVTAGQRIADMGATGNVTGPHLHFEVHSGGLGPTVDPVAHLAARGVDLGGGWPAIAPGASGATVRAVQHLMTQRGTALVADGVYGPVSVDAVKRFQSSRGLVADGVVGPKTWPGLVPSLREGHPGSHVRGLQTLLNKHSAGIAVDGSFGAVTDSATRAYQRANRLVADGLAGPVTWEALAG</sequence>
<dbReference type="Proteomes" id="UP000664109">
    <property type="component" value="Unassembled WGS sequence"/>
</dbReference>
<organism evidence="4 5">
    <name type="scientific">Streptomyces zhihengii</name>
    <dbReference type="NCBI Taxonomy" id="1818004"/>
    <lineage>
        <taxon>Bacteria</taxon>
        <taxon>Bacillati</taxon>
        <taxon>Actinomycetota</taxon>
        <taxon>Actinomycetes</taxon>
        <taxon>Kitasatosporales</taxon>
        <taxon>Streptomycetaceae</taxon>
        <taxon>Streptomyces</taxon>
    </lineage>
</organism>
<evidence type="ECO:0000259" key="3">
    <source>
        <dbReference type="Pfam" id="PF01551"/>
    </source>
</evidence>
<dbReference type="InterPro" id="IPR016047">
    <property type="entry name" value="M23ase_b-sheet_dom"/>
</dbReference>
<keyword evidence="1" id="KW-0812">Transmembrane</keyword>
<evidence type="ECO:0000313" key="5">
    <source>
        <dbReference type="Proteomes" id="UP000664109"/>
    </source>
</evidence>
<feature type="domain" description="Peptidoglycan binding-like" evidence="2">
    <location>
        <begin position="275"/>
        <end position="329"/>
    </location>
</feature>
<protein>
    <submittedName>
        <fullName evidence="4">Peptidoglycan-binding protein</fullName>
    </submittedName>
</protein>
<gene>
    <name evidence="4" type="ORF">JE024_00775</name>
</gene>
<dbReference type="InterPro" id="IPR002477">
    <property type="entry name" value="Peptidoglycan-bd-like"/>
</dbReference>
<keyword evidence="1" id="KW-0472">Membrane</keyword>
<dbReference type="EMBL" id="JAFEJA010000001">
    <property type="protein sequence ID" value="MBM9617283.1"/>
    <property type="molecule type" value="Genomic_DNA"/>
</dbReference>
<accession>A0ABS2UJL6</accession>
<dbReference type="InterPro" id="IPR036365">
    <property type="entry name" value="PGBD-like_sf"/>
</dbReference>
<dbReference type="SUPFAM" id="SSF51261">
    <property type="entry name" value="Duplicated hybrid motif"/>
    <property type="match status" value="1"/>
</dbReference>